<name>A0A326TZR6_THEHA</name>
<proteinExistence type="predicted"/>
<dbReference type="SUPFAM" id="SSF56112">
    <property type="entry name" value="Protein kinase-like (PK-like)"/>
    <property type="match status" value="1"/>
</dbReference>
<dbReference type="GO" id="GO:0005524">
    <property type="term" value="F:ATP binding"/>
    <property type="evidence" value="ECO:0007669"/>
    <property type="project" value="UniProtKB-KW"/>
</dbReference>
<dbReference type="PROSITE" id="PS50011">
    <property type="entry name" value="PROTEIN_KINASE_DOM"/>
    <property type="match status" value="1"/>
</dbReference>
<feature type="compositionally biased region" description="Basic and acidic residues" evidence="6">
    <location>
        <begin position="356"/>
        <end position="372"/>
    </location>
</feature>
<dbReference type="Gene3D" id="1.10.510.10">
    <property type="entry name" value="Transferase(Phosphotransferase) domain 1"/>
    <property type="match status" value="1"/>
</dbReference>
<keyword evidence="5" id="KW-0067">ATP-binding</keyword>
<dbReference type="AlphaFoldDB" id="A0A326TZR6"/>
<evidence type="ECO:0000313" key="9">
    <source>
        <dbReference type="EMBL" id="PZW22992.1"/>
    </source>
</evidence>
<keyword evidence="3" id="KW-0547">Nucleotide-binding</keyword>
<feature type="compositionally biased region" description="Polar residues" evidence="6">
    <location>
        <begin position="547"/>
        <end position="566"/>
    </location>
</feature>
<dbReference type="Gene3D" id="3.30.200.20">
    <property type="entry name" value="Phosphorylase Kinase, domain 1"/>
    <property type="match status" value="1"/>
</dbReference>
<dbReference type="InterPro" id="IPR008271">
    <property type="entry name" value="Ser/Thr_kinase_AS"/>
</dbReference>
<evidence type="ECO:0000259" key="8">
    <source>
        <dbReference type="PROSITE" id="PS50011"/>
    </source>
</evidence>
<feature type="compositionally biased region" description="Low complexity" evidence="6">
    <location>
        <begin position="606"/>
        <end position="661"/>
    </location>
</feature>
<evidence type="ECO:0000256" key="5">
    <source>
        <dbReference type="ARBA" id="ARBA00022840"/>
    </source>
</evidence>
<protein>
    <recommendedName>
        <fullName evidence="1">non-specific serine/threonine protein kinase</fullName>
        <ecNumber evidence="1">2.7.11.1</ecNumber>
    </recommendedName>
</protein>
<keyword evidence="9" id="KW-0723">Serine/threonine-protein kinase</keyword>
<evidence type="ECO:0000256" key="3">
    <source>
        <dbReference type="ARBA" id="ARBA00022741"/>
    </source>
</evidence>
<comment type="caution">
    <text evidence="9">The sequence shown here is derived from an EMBL/GenBank/DDBJ whole genome shotgun (WGS) entry which is preliminary data.</text>
</comment>
<dbReference type="SMART" id="SM00220">
    <property type="entry name" value="S_TKc"/>
    <property type="match status" value="1"/>
</dbReference>
<feature type="compositionally biased region" description="Polar residues" evidence="6">
    <location>
        <begin position="587"/>
        <end position="598"/>
    </location>
</feature>
<feature type="region of interest" description="Disordered" evidence="6">
    <location>
        <begin position="476"/>
        <end position="498"/>
    </location>
</feature>
<evidence type="ECO:0000256" key="7">
    <source>
        <dbReference type="SAM" id="Phobius"/>
    </source>
</evidence>
<dbReference type="GO" id="GO:0004674">
    <property type="term" value="F:protein serine/threonine kinase activity"/>
    <property type="evidence" value="ECO:0007669"/>
    <property type="project" value="UniProtKB-KW"/>
</dbReference>
<keyword evidence="7" id="KW-0812">Transmembrane</keyword>
<sequence>MEQNTFIGQQLGSYKIVEALDSGGFGSVYVAQHVILTRRKVAIKLLHTVYLNSREVQEQFLEEARLLEILKHPYILPVLDINIYQGFPYLVTEYEARGSLRRRLKQLKGRALPLNEALRILKQVGEGLAFAHKQQIVHRDIKPENILFNQEGDALLADFGLAIVLSNASMKSVSMTGTPRYMAPEQYRGIISKASDQYALGCVAYELLTGKMPFEGSDPVVLMYKHVTEQPVPPRELNPDIPEHIERAVLRALEKDRQKRFSDVQEFVEALKATTTPLVPLPESSYKTQTLVEEVGGVDEPHMADDGPAEERPKTDEQDAAPSSAPDEADEDTQEREQVLTPPHLEEDTFFWPEDVESKEKAPVQKEPQTQEKLDDIMTILIVDDGKAEQRLEEQETMLIPIDQVQQESEQKERLAKIETLVPENTQKKDIQEMETASVVVRQASDEEEYIPTVLTRQVTPEPPMTPRPVIPTPMPRTMAPASPPQPPVKHGQGKQSLGKEIQRAFRTPQVLFALTALLMIASIAFALLVNPLRTSFGEGQHMPSPASRNVVTPGTTPSTQQTVQPGVTPADDGNTDQSEYGGGDNPSATETPDSPVSTEEPVNPEPTQGVTPTVEPTQQPTQEPTQQPTQEPTQQPTQEPTQQPTTVPTQQPTQSTTPTT</sequence>
<evidence type="ECO:0000256" key="2">
    <source>
        <dbReference type="ARBA" id="ARBA00022679"/>
    </source>
</evidence>
<dbReference type="OrthoDB" id="9814968at2"/>
<dbReference type="EC" id="2.7.11.1" evidence="1"/>
<feature type="region of interest" description="Disordered" evidence="6">
    <location>
        <begin position="298"/>
        <end position="372"/>
    </location>
</feature>
<dbReference type="PROSITE" id="PS00108">
    <property type="entry name" value="PROTEIN_KINASE_ST"/>
    <property type="match status" value="1"/>
</dbReference>
<feature type="compositionally biased region" description="Basic and acidic residues" evidence="6">
    <location>
        <begin position="299"/>
        <end position="317"/>
    </location>
</feature>
<reference evidence="9 10" key="1">
    <citation type="submission" date="2018-06" db="EMBL/GenBank/DDBJ databases">
        <title>Genomic Encyclopedia of Archaeal and Bacterial Type Strains, Phase II (KMG-II): from individual species to whole genera.</title>
        <authorList>
            <person name="Goeker M."/>
        </authorList>
    </citation>
    <scope>NUCLEOTIDE SEQUENCE [LARGE SCALE GENOMIC DNA]</scope>
    <source>
        <strain evidence="9 10">ATCC BAA-1881</strain>
    </source>
</reference>
<feature type="transmembrane region" description="Helical" evidence="7">
    <location>
        <begin position="511"/>
        <end position="533"/>
    </location>
</feature>
<keyword evidence="7" id="KW-1133">Transmembrane helix</keyword>
<evidence type="ECO:0000313" key="10">
    <source>
        <dbReference type="Proteomes" id="UP000248806"/>
    </source>
</evidence>
<dbReference type="PRINTS" id="PR01217">
    <property type="entry name" value="PRICHEXTENSN"/>
</dbReference>
<evidence type="ECO:0000256" key="1">
    <source>
        <dbReference type="ARBA" id="ARBA00012513"/>
    </source>
</evidence>
<dbReference type="Pfam" id="PF00069">
    <property type="entry name" value="Pkinase"/>
    <property type="match status" value="1"/>
</dbReference>
<dbReference type="InterPro" id="IPR011009">
    <property type="entry name" value="Kinase-like_dom_sf"/>
</dbReference>
<dbReference type="PANTHER" id="PTHR43289">
    <property type="entry name" value="MITOGEN-ACTIVATED PROTEIN KINASE KINASE KINASE 20-RELATED"/>
    <property type="match status" value="1"/>
</dbReference>
<keyword evidence="10" id="KW-1185">Reference proteome</keyword>
<evidence type="ECO:0000256" key="6">
    <source>
        <dbReference type="SAM" id="MobiDB-lite"/>
    </source>
</evidence>
<dbReference type="CDD" id="cd14014">
    <property type="entry name" value="STKc_PknB_like"/>
    <property type="match status" value="1"/>
</dbReference>
<accession>A0A326TZR6</accession>
<keyword evidence="7" id="KW-0472">Membrane</keyword>
<dbReference type="RefSeq" id="WP_111325485.1">
    <property type="nucleotide sequence ID" value="NZ_BIFX01000001.1"/>
</dbReference>
<feature type="domain" description="Protein kinase" evidence="8">
    <location>
        <begin position="14"/>
        <end position="279"/>
    </location>
</feature>
<gene>
    <name evidence="9" type="ORF">EI42_05204</name>
</gene>
<dbReference type="EMBL" id="QKUF01000028">
    <property type="protein sequence ID" value="PZW22992.1"/>
    <property type="molecule type" value="Genomic_DNA"/>
</dbReference>
<dbReference type="InterPro" id="IPR000719">
    <property type="entry name" value="Prot_kinase_dom"/>
</dbReference>
<feature type="region of interest" description="Disordered" evidence="6">
    <location>
        <begin position="540"/>
        <end position="661"/>
    </location>
</feature>
<dbReference type="Proteomes" id="UP000248806">
    <property type="component" value="Unassembled WGS sequence"/>
</dbReference>
<dbReference type="PANTHER" id="PTHR43289:SF6">
    <property type="entry name" value="SERINE_THREONINE-PROTEIN KINASE NEKL-3"/>
    <property type="match status" value="1"/>
</dbReference>
<evidence type="ECO:0000256" key="4">
    <source>
        <dbReference type="ARBA" id="ARBA00022777"/>
    </source>
</evidence>
<keyword evidence="4 9" id="KW-0418">Kinase</keyword>
<keyword evidence="2" id="KW-0808">Transferase</keyword>
<organism evidence="9 10">
    <name type="scientific">Thermosporothrix hazakensis</name>
    <dbReference type="NCBI Taxonomy" id="644383"/>
    <lineage>
        <taxon>Bacteria</taxon>
        <taxon>Bacillati</taxon>
        <taxon>Chloroflexota</taxon>
        <taxon>Ktedonobacteria</taxon>
        <taxon>Ktedonobacterales</taxon>
        <taxon>Thermosporotrichaceae</taxon>
        <taxon>Thermosporothrix</taxon>
    </lineage>
</organism>